<evidence type="ECO:0000313" key="7">
    <source>
        <dbReference type="EMBL" id="NVN39083.1"/>
    </source>
</evidence>
<dbReference type="GO" id="GO:0005829">
    <property type="term" value="C:cytosol"/>
    <property type="evidence" value="ECO:0007669"/>
    <property type="project" value="TreeGrafter"/>
</dbReference>
<dbReference type="PANTHER" id="PTHR11078:SF3">
    <property type="entry name" value="ANTITERMINATION NUSB DOMAIN-CONTAINING PROTEIN"/>
    <property type="match status" value="1"/>
</dbReference>
<dbReference type="Pfam" id="PF01029">
    <property type="entry name" value="NusB"/>
    <property type="match status" value="1"/>
</dbReference>
<evidence type="ECO:0000256" key="5">
    <source>
        <dbReference type="ARBA" id="ARBA00023163"/>
    </source>
</evidence>
<keyword evidence="5" id="KW-0804">Transcription</keyword>
<keyword evidence="4" id="KW-0805">Transcription regulation</keyword>
<dbReference type="PANTHER" id="PTHR11078">
    <property type="entry name" value="N UTILIZATION SUBSTANCE PROTEIN B-RELATED"/>
    <property type="match status" value="1"/>
</dbReference>
<dbReference type="Gene3D" id="1.10.940.10">
    <property type="entry name" value="NusB-like"/>
    <property type="match status" value="1"/>
</dbReference>
<reference evidence="7 8" key="1">
    <citation type="submission" date="2020-06" db="EMBL/GenBank/DDBJ databases">
        <title>Description of novel acetic acid bacteria.</title>
        <authorList>
            <person name="Sombolestani A."/>
        </authorList>
    </citation>
    <scope>NUCLEOTIDE SEQUENCE [LARGE SCALE GENOMIC DNA]</scope>
    <source>
        <strain evidence="7 8">LMG 27010</strain>
    </source>
</reference>
<accession>A0A850P7V2</accession>
<evidence type="ECO:0000259" key="6">
    <source>
        <dbReference type="Pfam" id="PF01029"/>
    </source>
</evidence>
<organism evidence="7 8">
    <name type="scientific">Ameyamaea chiangmaiensis</name>
    <dbReference type="NCBI Taxonomy" id="442969"/>
    <lineage>
        <taxon>Bacteria</taxon>
        <taxon>Pseudomonadati</taxon>
        <taxon>Pseudomonadota</taxon>
        <taxon>Alphaproteobacteria</taxon>
        <taxon>Acetobacterales</taxon>
        <taxon>Acetobacteraceae</taxon>
        <taxon>Ameyamaea</taxon>
    </lineage>
</organism>
<evidence type="ECO:0000256" key="3">
    <source>
        <dbReference type="ARBA" id="ARBA00022884"/>
    </source>
</evidence>
<comment type="caution">
    <text evidence="7">The sequence shown here is derived from an EMBL/GenBank/DDBJ whole genome shotgun (WGS) entry which is preliminary data.</text>
</comment>
<evidence type="ECO:0000256" key="2">
    <source>
        <dbReference type="ARBA" id="ARBA00022814"/>
    </source>
</evidence>
<protein>
    <submittedName>
        <fullName evidence="7">Transcription antitermination factor NusB</fullName>
    </submittedName>
</protein>
<gene>
    <name evidence="7" type="primary">nusB</name>
    <name evidence="7" type="ORF">HUK82_00690</name>
</gene>
<dbReference type="InterPro" id="IPR006027">
    <property type="entry name" value="NusB_RsmB_TIM44"/>
</dbReference>
<dbReference type="Proteomes" id="UP000585665">
    <property type="component" value="Unassembled WGS sequence"/>
</dbReference>
<dbReference type="SUPFAM" id="SSF48013">
    <property type="entry name" value="NusB-like"/>
    <property type="match status" value="1"/>
</dbReference>
<dbReference type="InterPro" id="IPR035926">
    <property type="entry name" value="NusB-like_sf"/>
</dbReference>
<dbReference type="GO" id="GO:0006353">
    <property type="term" value="P:DNA-templated transcription termination"/>
    <property type="evidence" value="ECO:0007669"/>
    <property type="project" value="InterPro"/>
</dbReference>
<evidence type="ECO:0000256" key="4">
    <source>
        <dbReference type="ARBA" id="ARBA00023015"/>
    </source>
</evidence>
<dbReference type="GO" id="GO:0031564">
    <property type="term" value="P:transcription antitermination"/>
    <property type="evidence" value="ECO:0007669"/>
    <property type="project" value="UniProtKB-KW"/>
</dbReference>
<name>A0A850P7V2_9PROT</name>
<dbReference type="InterPro" id="IPR011605">
    <property type="entry name" value="NusB_fam"/>
</dbReference>
<dbReference type="NCBIfam" id="TIGR01951">
    <property type="entry name" value="nusB"/>
    <property type="match status" value="1"/>
</dbReference>
<dbReference type="GO" id="GO:0003723">
    <property type="term" value="F:RNA binding"/>
    <property type="evidence" value="ECO:0007669"/>
    <property type="project" value="UniProtKB-KW"/>
</dbReference>
<comment type="similarity">
    <text evidence="1">Belongs to the NusB family.</text>
</comment>
<evidence type="ECO:0000313" key="8">
    <source>
        <dbReference type="Proteomes" id="UP000585665"/>
    </source>
</evidence>
<keyword evidence="3" id="KW-0694">RNA-binding</keyword>
<dbReference type="AlphaFoldDB" id="A0A850P7V2"/>
<sequence>MTTTDPHPGAPRSRTIARVAAVQALFQQEQGGGEAAESIIVQFERHRLEGGEDSSFDDGQAPQADRGLFVTIVRDADRNRESILRRLEPVLPSGWPLGRLDPVLRALLTAAVAELMAAQAPAGVIINEYLDVAHGFFSGDEPKMVNAILDRLAREQAPNGQDA</sequence>
<feature type="domain" description="NusB/RsmB/TIM44" evidence="6">
    <location>
        <begin position="16"/>
        <end position="154"/>
    </location>
</feature>
<dbReference type="EMBL" id="JABXXR010000002">
    <property type="protein sequence ID" value="NVN39083.1"/>
    <property type="molecule type" value="Genomic_DNA"/>
</dbReference>
<keyword evidence="2" id="KW-0889">Transcription antitermination</keyword>
<evidence type="ECO:0000256" key="1">
    <source>
        <dbReference type="ARBA" id="ARBA00005952"/>
    </source>
</evidence>
<dbReference type="RefSeq" id="WP_176612107.1">
    <property type="nucleotide sequence ID" value="NZ_JABXXR010000002.1"/>
</dbReference>
<proteinExistence type="inferred from homology"/>
<keyword evidence="8" id="KW-1185">Reference proteome</keyword>